<evidence type="ECO:0000313" key="6">
    <source>
        <dbReference type="Proteomes" id="UP000186922"/>
    </source>
</evidence>
<accession>A0A1D1VPU4</accession>
<dbReference type="GO" id="GO:0042026">
    <property type="term" value="P:protein refolding"/>
    <property type="evidence" value="ECO:0007669"/>
    <property type="project" value="TreeGrafter"/>
</dbReference>
<dbReference type="GO" id="GO:0009408">
    <property type="term" value="P:response to heat"/>
    <property type="evidence" value="ECO:0007669"/>
    <property type="project" value="TreeGrafter"/>
</dbReference>
<feature type="region of interest" description="Disordered" evidence="3">
    <location>
        <begin position="68"/>
        <end position="209"/>
    </location>
</feature>
<feature type="compositionally biased region" description="Polar residues" evidence="3">
    <location>
        <begin position="128"/>
        <end position="138"/>
    </location>
</feature>
<proteinExistence type="inferred from homology"/>
<reference evidence="5 6" key="1">
    <citation type="journal article" date="2016" name="Nat. Commun.">
        <title>Extremotolerant tardigrade genome and improved radiotolerance of human cultured cells by tardigrade-unique protein.</title>
        <authorList>
            <person name="Hashimoto T."/>
            <person name="Horikawa D.D."/>
            <person name="Saito Y."/>
            <person name="Kuwahara H."/>
            <person name="Kozuka-Hata H."/>
            <person name="Shin-I T."/>
            <person name="Minakuchi Y."/>
            <person name="Ohishi K."/>
            <person name="Motoyama A."/>
            <person name="Aizu T."/>
            <person name="Enomoto A."/>
            <person name="Kondo K."/>
            <person name="Tanaka S."/>
            <person name="Hara Y."/>
            <person name="Koshikawa S."/>
            <person name="Sagara H."/>
            <person name="Miura T."/>
            <person name="Yokobori S."/>
            <person name="Miyagawa K."/>
            <person name="Suzuki Y."/>
            <person name="Kubo T."/>
            <person name="Oyama M."/>
            <person name="Kohara Y."/>
            <person name="Fujiyama A."/>
            <person name="Arakawa K."/>
            <person name="Katayama T."/>
            <person name="Toyoda A."/>
            <person name="Kunieda T."/>
        </authorList>
    </citation>
    <scope>NUCLEOTIDE SEQUENCE [LARGE SCALE GENOMIC DNA]</scope>
    <source>
        <strain evidence="5 6">YOKOZUNA-1</strain>
    </source>
</reference>
<sequence>MSQYGGSQHGTVEVRIPVMQRNTSIIEQDFGGHPAQFEEEMRKMEAEMGKLTGQINEGNKRLASKIIKTTTTTTTRTRTSSTGAQGQQQQQPMPGQPQGGSIPIQYSSPQGSVHSQSSHHTTQTHQSNVGGQQPQSIPVSYGNQGSNQQQQHYSSAVTHNVGGSQQPSPAFGSVNSNNSSVQRESSHHTTTSHQTYHHSDSGSNLSQSNNNQQLALTNSQQSQFDAQNNQELQQWLGGLDSSLISNRMDTTGQDGKCIRLRFDVSQYRADEITVKTVDNVLRISAKHEEKTENRSSYREFNKEFSLPIGTDPSLIKSTLSKDGILTVEAPLPGSNALTHGSGGYQPAISNY</sequence>
<feature type="compositionally biased region" description="Low complexity" evidence="3">
    <location>
        <begin position="69"/>
        <end position="93"/>
    </location>
</feature>
<gene>
    <name evidence="5" type="primary">RvY_13475-1</name>
    <name evidence="5" type="synonym">RvY_13475.1</name>
    <name evidence="5" type="ORF">RvY_13475</name>
</gene>
<evidence type="ECO:0000256" key="1">
    <source>
        <dbReference type="PROSITE-ProRule" id="PRU00285"/>
    </source>
</evidence>
<dbReference type="Pfam" id="PF00011">
    <property type="entry name" value="HSP20"/>
    <property type="match status" value="1"/>
</dbReference>
<organism evidence="5 6">
    <name type="scientific">Ramazzottius varieornatus</name>
    <name type="common">Water bear</name>
    <name type="synonym">Tardigrade</name>
    <dbReference type="NCBI Taxonomy" id="947166"/>
    <lineage>
        <taxon>Eukaryota</taxon>
        <taxon>Metazoa</taxon>
        <taxon>Ecdysozoa</taxon>
        <taxon>Tardigrada</taxon>
        <taxon>Eutardigrada</taxon>
        <taxon>Parachela</taxon>
        <taxon>Hypsibioidea</taxon>
        <taxon>Ramazzottiidae</taxon>
        <taxon>Ramazzottius</taxon>
    </lineage>
</organism>
<dbReference type="PANTHER" id="PTHR45640:SF26">
    <property type="entry name" value="RE23625P"/>
    <property type="match status" value="1"/>
</dbReference>
<dbReference type="InterPro" id="IPR002068">
    <property type="entry name" value="A-crystallin/Hsp20_dom"/>
</dbReference>
<evidence type="ECO:0000259" key="4">
    <source>
        <dbReference type="PROSITE" id="PS01031"/>
    </source>
</evidence>
<name>A0A1D1VPU4_RAMVA</name>
<feature type="compositionally biased region" description="Low complexity" evidence="3">
    <location>
        <begin position="99"/>
        <end position="127"/>
    </location>
</feature>
<protein>
    <submittedName>
        <fullName evidence="5">HSP20-7</fullName>
    </submittedName>
</protein>
<dbReference type="EMBL" id="BDGG01000009">
    <property type="protein sequence ID" value="GAV02981.1"/>
    <property type="molecule type" value="Genomic_DNA"/>
</dbReference>
<dbReference type="AlphaFoldDB" id="A0A1D1VPU4"/>
<dbReference type="CDD" id="cd06526">
    <property type="entry name" value="metazoan_ACD"/>
    <property type="match status" value="1"/>
</dbReference>
<dbReference type="STRING" id="947166.A0A1D1VPU4"/>
<feature type="compositionally biased region" description="Low complexity" evidence="3">
    <location>
        <begin position="140"/>
        <end position="155"/>
    </location>
</feature>
<dbReference type="PROSITE" id="PS01031">
    <property type="entry name" value="SHSP"/>
    <property type="match status" value="1"/>
</dbReference>
<feature type="compositionally biased region" description="Polar residues" evidence="3">
    <location>
        <begin position="156"/>
        <end position="183"/>
    </location>
</feature>
<feature type="domain" description="SHSP" evidence="4">
    <location>
        <begin position="239"/>
        <end position="349"/>
    </location>
</feature>
<dbReference type="Proteomes" id="UP000186922">
    <property type="component" value="Unassembled WGS sequence"/>
</dbReference>
<dbReference type="GO" id="GO:0051082">
    <property type="term" value="F:unfolded protein binding"/>
    <property type="evidence" value="ECO:0007669"/>
    <property type="project" value="TreeGrafter"/>
</dbReference>
<dbReference type="Gene3D" id="2.60.40.790">
    <property type="match status" value="1"/>
</dbReference>
<evidence type="ECO:0000256" key="3">
    <source>
        <dbReference type="SAM" id="MobiDB-lite"/>
    </source>
</evidence>
<dbReference type="InterPro" id="IPR008978">
    <property type="entry name" value="HSP20-like_chaperone"/>
</dbReference>
<comment type="similarity">
    <text evidence="1 2">Belongs to the small heat shock protein (HSP20) family.</text>
</comment>
<evidence type="ECO:0000313" key="5">
    <source>
        <dbReference type="EMBL" id="GAV02981.1"/>
    </source>
</evidence>
<keyword evidence="6" id="KW-1185">Reference proteome</keyword>
<comment type="caution">
    <text evidence="5">The sequence shown here is derived from an EMBL/GenBank/DDBJ whole genome shotgun (WGS) entry which is preliminary data.</text>
</comment>
<evidence type="ECO:0000256" key="2">
    <source>
        <dbReference type="RuleBase" id="RU003616"/>
    </source>
</evidence>
<dbReference type="OrthoDB" id="10060792at2759"/>
<dbReference type="SUPFAM" id="SSF49764">
    <property type="entry name" value="HSP20-like chaperones"/>
    <property type="match status" value="1"/>
</dbReference>
<dbReference type="GO" id="GO:0005634">
    <property type="term" value="C:nucleus"/>
    <property type="evidence" value="ECO:0007669"/>
    <property type="project" value="TreeGrafter"/>
</dbReference>
<dbReference type="InterPro" id="IPR001436">
    <property type="entry name" value="Alpha-crystallin/sHSP_animal"/>
</dbReference>
<dbReference type="PANTHER" id="PTHR45640">
    <property type="entry name" value="HEAT SHOCK PROTEIN HSP-12.2-RELATED"/>
    <property type="match status" value="1"/>
</dbReference>
<dbReference type="GO" id="GO:0005737">
    <property type="term" value="C:cytoplasm"/>
    <property type="evidence" value="ECO:0007669"/>
    <property type="project" value="TreeGrafter"/>
</dbReference>